<dbReference type="SUPFAM" id="SSF90123">
    <property type="entry name" value="ABC transporter transmembrane region"/>
    <property type="match status" value="1"/>
</dbReference>
<dbReference type="Gene3D" id="1.20.1560.10">
    <property type="entry name" value="ABC transporter type 1, transmembrane domain"/>
    <property type="match status" value="1"/>
</dbReference>
<feature type="transmembrane region" description="Helical" evidence="9">
    <location>
        <begin position="295"/>
        <end position="321"/>
    </location>
</feature>
<dbReference type="SUPFAM" id="SSF52540">
    <property type="entry name" value="P-loop containing nucleoside triphosphate hydrolases"/>
    <property type="match status" value="1"/>
</dbReference>
<organism evidence="11 12">
    <name type="scientific">Eisenbergiella massiliensis</name>
    <dbReference type="NCBI Taxonomy" id="1720294"/>
    <lineage>
        <taxon>Bacteria</taxon>
        <taxon>Bacillati</taxon>
        <taxon>Bacillota</taxon>
        <taxon>Clostridia</taxon>
        <taxon>Lachnospirales</taxon>
        <taxon>Lachnospiraceae</taxon>
        <taxon>Eisenbergiella</taxon>
    </lineage>
</organism>
<dbReference type="PROSITE" id="PS50893">
    <property type="entry name" value="ABC_TRANSPORTER_2"/>
    <property type="match status" value="1"/>
</dbReference>
<evidence type="ECO:0000256" key="9">
    <source>
        <dbReference type="SAM" id="Phobius"/>
    </source>
</evidence>
<dbReference type="InterPro" id="IPR003439">
    <property type="entry name" value="ABC_transporter-like_ATP-bd"/>
</dbReference>
<feature type="transmembrane region" description="Helical" evidence="9">
    <location>
        <begin position="104"/>
        <end position="123"/>
    </location>
</feature>
<feature type="transmembrane region" description="Helical" evidence="9">
    <location>
        <begin position="336"/>
        <end position="355"/>
    </location>
</feature>
<gene>
    <name evidence="11" type="ORF">DXC51_10790</name>
</gene>
<reference evidence="11" key="1">
    <citation type="submission" date="2018-08" db="EMBL/GenBank/DDBJ databases">
        <title>A genome reference for cultivated species of the human gut microbiota.</title>
        <authorList>
            <person name="Zou Y."/>
            <person name="Xue W."/>
            <person name="Luo G."/>
        </authorList>
    </citation>
    <scope>NUCLEOTIDE SEQUENCE [LARGE SCALE GENOMIC DNA]</scope>
    <source>
        <strain evidence="11">TF05-5AC</strain>
    </source>
</reference>
<comment type="caution">
    <text evidence="11">The sequence shown here is derived from an EMBL/GenBank/DDBJ whole genome shotgun (WGS) entry which is preliminary data.</text>
</comment>
<protein>
    <submittedName>
        <fullName evidence="11">ABC transporter ATP-binding protein</fullName>
    </submittedName>
</protein>
<evidence type="ECO:0000256" key="8">
    <source>
        <dbReference type="ARBA" id="ARBA00023136"/>
    </source>
</evidence>
<dbReference type="InterPro" id="IPR017871">
    <property type="entry name" value="ABC_transporter-like_CS"/>
</dbReference>
<dbReference type="Proteomes" id="UP000260812">
    <property type="component" value="Unassembled WGS sequence"/>
</dbReference>
<dbReference type="GO" id="GO:0005524">
    <property type="term" value="F:ATP binding"/>
    <property type="evidence" value="ECO:0007669"/>
    <property type="project" value="UniProtKB-KW"/>
</dbReference>
<keyword evidence="5" id="KW-0547">Nucleotide-binding</keyword>
<dbReference type="GO" id="GO:0016887">
    <property type="term" value="F:ATP hydrolysis activity"/>
    <property type="evidence" value="ECO:0007669"/>
    <property type="project" value="InterPro"/>
</dbReference>
<dbReference type="InterPro" id="IPR003593">
    <property type="entry name" value="AAA+_ATPase"/>
</dbReference>
<proteinExistence type="predicted"/>
<dbReference type="GO" id="GO:0015421">
    <property type="term" value="F:ABC-type oligopeptide transporter activity"/>
    <property type="evidence" value="ECO:0007669"/>
    <property type="project" value="TreeGrafter"/>
</dbReference>
<evidence type="ECO:0000256" key="3">
    <source>
        <dbReference type="ARBA" id="ARBA00022475"/>
    </source>
</evidence>
<keyword evidence="2" id="KW-0813">Transport</keyword>
<keyword evidence="4 9" id="KW-0812">Transmembrane</keyword>
<accession>A0A3E3I5W2</accession>
<evidence type="ECO:0000256" key="7">
    <source>
        <dbReference type="ARBA" id="ARBA00022989"/>
    </source>
</evidence>
<name>A0A3E3I5W2_9FIRM</name>
<dbReference type="FunFam" id="3.40.50.300:FF:000854">
    <property type="entry name" value="Multidrug ABC transporter ATP-binding protein"/>
    <property type="match status" value="1"/>
</dbReference>
<evidence type="ECO:0000256" key="1">
    <source>
        <dbReference type="ARBA" id="ARBA00004651"/>
    </source>
</evidence>
<keyword evidence="12" id="KW-1185">Reference proteome</keyword>
<dbReference type="InterPro" id="IPR039421">
    <property type="entry name" value="Type_1_exporter"/>
</dbReference>
<dbReference type="AlphaFoldDB" id="A0A3E3I5W2"/>
<dbReference type="EMBL" id="QVLV01000006">
    <property type="protein sequence ID" value="RGE61019.1"/>
    <property type="molecule type" value="Genomic_DNA"/>
</dbReference>
<evidence type="ECO:0000256" key="2">
    <source>
        <dbReference type="ARBA" id="ARBA00022448"/>
    </source>
</evidence>
<dbReference type="PANTHER" id="PTHR43394:SF1">
    <property type="entry name" value="ATP-BINDING CASSETTE SUB-FAMILY B MEMBER 10, MITOCHONDRIAL"/>
    <property type="match status" value="1"/>
</dbReference>
<evidence type="ECO:0000313" key="12">
    <source>
        <dbReference type="Proteomes" id="UP000260812"/>
    </source>
</evidence>
<dbReference type="Gene3D" id="3.40.50.300">
    <property type="entry name" value="P-loop containing nucleotide triphosphate hydrolases"/>
    <property type="match status" value="1"/>
</dbReference>
<feature type="domain" description="ABC transporter" evidence="10">
    <location>
        <begin position="392"/>
        <end position="634"/>
    </location>
</feature>
<evidence type="ECO:0000256" key="5">
    <source>
        <dbReference type="ARBA" id="ARBA00022741"/>
    </source>
</evidence>
<dbReference type="InterPro" id="IPR027417">
    <property type="entry name" value="P-loop_NTPase"/>
</dbReference>
<evidence type="ECO:0000256" key="6">
    <source>
        <dbReference type="ARBA" id="ARBA00022840"/>
    </source>
</evidence>
<evidence type="ECO:0000313" key="11">
    <source>
        <dbReference type="EMBL" id="RGE61019.1"/>
    </source>
</evidence>
<keyword evidence="7 9" id="KW-1133">Transmembrane helix</keyword>
<dbReference type="SMART" id="SM00382">
    <property type="entry name" value="AAA"/>
    <property type="match status" value="1"/>
</dbReference>
<dbReference type="GO" id="GO:0005886">
    <property type="term" value="C:plasma membrane"/>
    <property type="evidence" value="ECO:0007669"/>
    <property type="project" value="UniProtKB-SubCell"/>
</dbReference>
<evidence type="ECO:0000259" key="10">
    <source>
        <dbReference type="PROSITE" id="PS50893"/>
    </source>
</evidence>
<sequence>MPPCTVCRPEITRRSGKKRIGLGGVFLQSISVEERRRQKVEDKKITMKEALERQLYFFRFCFKASPGHFLIHVLGSIKVEAFIFLEHTWWIGYNLRAVEEGMPFSKLAVSTLLIFILFIFHQLTDAVYNQWSSVKLKPLLYQKLREEIYEKARQMDLACYDNPAFYNEFILSTTEADRCVDRFLEDVYTFFRRMTGAVIFFLFLCGNSGEGLLIAGAGLAITLLSGKLYYALQARLRLEINPAERRRAYSHRVFYLLDYAKELRLHERVKDLLLKDFYECSRDIRQTSMKYGRRLWLLGFLKDFIAGEFLVYGVYAAWLLWKMTVEKRVSVSEMVILFYAVRSLSSCCSQLAGMYPKMRLNSVFIEKIRKFLEYRPQIKSGSIPVKDAWESLRLSHVDFSYSQGGGQVLKDINMEIRRGQKIALVGYNGAGKSTLIKLIMRLYDPDSGEITRNNEDIRSLDLAGYRSQIGAVFQDYKIYAASLRENVVMDLCAMDKKETYEVEKSLYDARFTLTDRKLKYQTETPLTTEFEKDGVNLSGGESQKVAIARALYRKNDLIIMDEPSSALDPMAEYQLNKALREIAADKTVVFISHRLSTTRDADCIYMMEDGRIVEQGTHSQLLAGNGKYAQMWNAQAGRYC</sequence>
<dbReference type="PANTHER" id="PTHR43394">
    <property type="entry name" value="ATP-DEPENDENT PERMEASE MDL1, MITOCHONDRIAL"/>
    <property type="match status" value="1"/>
</dbReference>
<evidence type="ECO:0000256" key="4">
    <source>
        <dbReference type="ARBA" id="ARBA00022692"/>
    </source>
</evidence>
<dbReference type="InterPro" id="IPR036640">
    <property type="entry name" value="ABC1_TM_sf"/>
</dbReference>
<keyword evidence="6 11" id="KW-0067">ATP-binding</keyword>
<dbReference type="Pfam" id="PF00005">
    <property type="entry name" value="ABC_tran"/>
    <property type="match status" value="1"/>
</dbReference>
<comment type="subcellular location">
    <subcellularLocation>
        <location evidence="1">Cell membrane</location>
        <topology evidence="1">Multi-pass membrane protein</topology>
    </subcellularLocation>
</comment>
<dbReference type="PROSITE" id="PS00211">
    <property type="entry name" value="ABC_TRANSPORTER_1"/>
    <property type="match status" value="1"/>
</dbReference>
<keyword evidence="8 9" id="KW-0472">Membrane</keyword>
<keyword evidence="3" id="KW-1003">Cell membrane</keyword>
<dbReference type="CDD" id="cd03228">
    <property type="entry name" value="ABCC_MRP_Like"/>
    <property type="match status" value="1"/>
</dbReference>